<dbReference type="SUPFAM" id="SSF88659">
    <property type="entry name" value="Sigma3 and sigma4 domains of RNA polymerase sigma factors"/>
    <property type="match status" value="1"/>
</dbReference>
<dbReference type="EMBL" id="QCYK01000002">
    <property type="protein sequence ID" value="PUZ25979.1"/>
    <property type="molecule type" value="Genomic_DNA"/>
</dbReference>
<dbReference type="Proteomes" id="UP000244450">
    <property type="component" value="Unassembled WGS sequence"/>
</dbReference>
<organism evidence="1 2">
    <name type="scientific">Chitinophaga parva</name>
    <dbReference type="NCBI Taxonomy" id="2169414"/>
    <lineage>
        <taxon>Bacteria</taxon>
        <taxon>Pseudomonadati</taxon>
        <taxon>Bacteroidota</taxon>
        <taxon>Chitinophagia</taxon>
        <taxon>Chitinophagales</taxon>
        <taxon>Chitinophagaceae</taxon>
        <taxon>Chitinophaga</taxon>
    </lineage>
</organism>
<evidence type="ECO:0000313" key="2">
    <source>
        <dbReference type="Proteomes" id="UP000244450"/>
    </source>
</evidence>
<sequence length="208" mass="23935">MNFFLYNRAIKSVNYKEYSAMQQQLHNLSDKELIVRNKKGKDQEAEAVLLERYGHLMVATCLPWLNAERNAGVVFPALLEKLRAGLKTDSIYKMNEWLHQAIRNMQSKQDKPLPYPSREKRALLGIEQQVESALTNTISTERMATQLEKAMATLSKEEQQALTGFYIDNRSFSDMAKARNITTEKVRLALKSAKRKLAVQMMEQSYGQ</sequence>
<name>A0A2T7BI70_9BACT</name>
<dbReference type="InterPro" id="IPR013324">
    <property type="entry name" value="RNA_pol_sigma_r3/r4-like"/>
</dbReference>
<dbReference type="AlphaFoldDB" id="A0A2T7BI70"/>
<dbReference type="InterPro" id="IPR036388">
    <property type="entry name" value="WH-like_DNA-bd_sf"/>
</dbReference>
<comment type="caution">
    <text evidence="1">The sequence shown here is derived from an EMBL/GenBank/DDBJ whole genome shotgun (WGS) entry which is preliminary data.</text>
</comment>
<dbReference type="Gene3D" id="1.10.10.10">
    <property type="entry name" value="Winged helix-like DNA-binding domain superfamily/Winged helix DNA-binding domain"/>
    <property type="match status" value="1"/>
</dbReference>
<gene>
    <name evidence="1" type="ORF">DCC81_17190</name>
</gene>
<evidence type="ECO:0008006" key="3">
    <source>
        <dbReference type="Google" id="ProtNLM"/>
    </source>
</evidence>
<evidence type="ECO:0000313" key="1">
    <source>
        <dbReference type="EMBL" id="PUZ25979.1"/>
    </source>
</evidence>
<protein>
    <recommendedName>
        <fullName evidence="3">RNA polymerase sigma factor 70 region 4 type 2 domain-containing protein</fullName>
    </recommendedName>
</protein>
<reference evidence="1 2" key="1">
    <citation type="submission" date="2018-04" db="EMBL/GenBank/DDBJ databases">
        <title>Chitinophaga fuyangensis sp. nov., isolated from soil in a chemical factory.</title>
        <authorList>
            <person name="Chen K."/>
        </authorList>
    </citation>
    <scope>NUCLEOTIDE SEQUENCE [LARGE SCALE GENOMIC DNA]</scope>
    <source>
        <strain evidence="1 2">LY-1</strain>
    </source>
</reference>
<keyword evidence="2" id="KW-1185">Reference proteome</keyword>
<proteinExistence type="predicted"/>
<accession>A0A2T7BI70</accession>